<dbReference type="Gene3D" id="3.30.420.40">
    <property type="match status" value="2"/>
</dbReference>
<evidence type="ECO:0000313" key="3">
    <source>
        <dbReference type="Proteomes" id="UP000199662"/>
    </source>
</evidence>
<dbReference type="InterPro" id="IPR050696">
    <property type="entry name" value="FtsA/MreB"/>
</dbReference>
<dbReference type="PANTHER" id="PTHR32432">
    <property type="entry name" value="CELL DIVISION PROTEIN FTSA-RELATED"/>
    <property type="match status" value="1"/>
</dbReference>
<dbReference type="Proteomes" id="UP000199662">
    <property type="component" value="Unassembled WGS sequence"/>
</dbReference>
<proteinExistence type="predicted"/>
<dbReference type="STRING" id="84035.SAMN05660742_101298"/>
<evidence type="ECO:0000313" key="2">
    <source>
        <dbReference type="EMBL" id="SEI87101.1"/>
    </source>
</evidence>
<keyword evidence="2" id="KW-0131">Cell cycle</keyword>
<gene>
    <name evidence="2" type="ORF">SAMN05660742_101298</name>
</gene>
<dbReference type="InterPro" id="IPR043129">
    <property type="entry name" value="ATPase_NBD"/>
</dbReference>
<dbReference type="EMBL" id="FNZK01000001">
    <property type="protein sequence ID" value="SEI87101.1"/>
    <property type="molecule type" value="Genomic_DNA"/>
</dbReference>
<sequence length="717" mass="77181">MATKNKLLFSLDIGTRSVIGIVAEQNGSQLKIIATERKEHRTRAMLDGQIHDVPQVAAILEDVKNALEVKTGPLKQVAVAAAGRALYTMTSEAELEINEVITAETERSLDFIAIQTAQHKLATSNTVADPTLYYCVGYSTVKYTLDGTQLKTLVGQRGKLATATVIATFLPRQVIDSMQSALDTAKLEMSALTLEPIAAINVLIPPTMRHLNLVLVDIGAGTSDVAVTKDGSVTGYGMVPLAGDEITEAISQKYLLDFNIAETVKRDISADKAGKVTFQDILGVEYKLSPKEVIDSVMPNILDLAQAIAKQILELNSGAPQAVLLVGGGSLTPELPEMVAQALDIPSPRVAVRKPETIEGIESIPEELKSPDAVTPLGILKIASLNALHFLSISVNEQEFRLFNFGHLTVSDALLTAGINLKKLGGKPGLGLMITLNGEKKYLAGTMGTNAKITLNEEIAALKDPIKHGDKITIENGCDGMAPEVKLQTIIKPMPPVMLFINGSKTSIPPTALINGQSADMQQLLVDHDEITWHETKTLGEVLLKAGYTPTARKFKYLLNGAQSMFSVSPTITINGNPATLSTEVFPNDEIDFIEPTSPKLGDVIKLSELDTHMIIYFNKSECKMPAANCQMTVNGKSATANTIVYDGSEIEYTLSERKTTIVSDVLLAADFHPPSALSQVTFKILVNGKSAEFITPVKNGDKIDVLITPIEHKVTI</sequence>
<reference evidence="2 3" key="1">
    <citation type="submission" date="2016-10" db="EMBL/GenBank/DDBJ databases">
        <authorList>
            <person name="de Groot N.N."/>
        </authorList>
    </citation>
    <scope>NUCLEOTIDE SEQUENCE [LARGE SCALE GENOMIC DNA]</scope>
    <source>
        <strain evidence="2 3">DSM 2179</strain>
    </source>
</reference>
<dbReference type="Pfam" id="PF14450">
    <property type="entry name" value="FtsA"/>
    <property type="match status" value="1"/>
</dbReference>
<dbReference type="CDD" id="cd24004">
    <property type="entry name" value="ASKHA_NBD_PilM-like"/>
    <property type="match status" value="1"/>
</dbReference>
<dbReference type="RefSeq" id="WP_091828548.1">
    <property type="nucleotide sequence ID" value="NZ_FNZK01000001.1"/>
</dbReference>
<accession>A0A1H6U488</accession>
<organism evidence="2 3">
    <name type="scientific">Propionispira arboris</name>
    <dbReference type="NCBI Taxonomy" id="84035"/>
    <lineage>
        <taxon>Bacteria</taxon>
        <taxon>Bacillati</taxon>
        <taxon>Bacillota</taxon>
        <taxon>Negativicutes</taxon>
        <taxon>Selenomonadales</taxon>
        <taxon>Selenomonadaceae</taxon>
        <taxon>Propionispira</taxon>
    </lineage>
</organism>
<feature type="domain" description="SHS2" evidence="1">
    <location>
        <begin position="8"/>
        <end position="203"/>
    </location>
</feature>
<dbReference type="PANTHER" id="PTHR32432:SF3">
    <property type="entry name" value="ETHANOLAMINE UTILIZATION PROTEIN EUTJ"/>
    <property type="match status" value="1"/>
</dbReference>
<protein>
    <submittedName>
        <fullName evidence="2">Cell division protein FtsA</fullName>
    </submittedName>
</protein>
<dbReference type="InterPro" id="IPR003494">
    <property type="entry name" value="SHS2_FtsA"/>
</dbReference>
<name>A0A1H6U488_9FIRM</name>
<dbReference type="GO" id="GO:0051301">
    <property type="term" value="P:cell division"/>
    <property type="evidence" value="ECO:0007669"/>
    <property type="project" value="UniProtKB-KW"/>
</dbReference>
<dbReference type="SMART" id="SM00842">
    <property type="entry name" value="FtsA"/>
    <property type="match status" value="1"/>
</dbReference>
<dbReference type="SUPFAM" id="SSF53067">
    <property type="entry name" value="Actin-like ATPase domain"/>
    <property type="match status" value="2"/>
</dbReference>
<dbReference type="AlphaFoldDB" id="A0A1H6U488"/>
<keyword evidence="2" id="KW-0132">Cell division</keyword>
<evidence type="ECO:0000259" key="1">
    <source>
        <dbReference type="SMART" id="SM00842"/>
    </source>
</evidence>
<keyword evidence="3" id="KW-1185">Reference proteome</keyword>